<dbReference type="Proteomes" id="UP000242886">
    <property type="component" value="Chromosome SDENCHOL"/>
</dbReference>
<proteinExistence type="predicted"/>
<keyword evidence="2" id="KW-1185">Reference proteome</keyword>
<reference evidence="1" key="1">
    <citation type="submission" date="2017-03" db="EMBL/GenBank/DDBJ databases">
        <authorList>
            <consortium name="AG Boll"/>
        </authorList>
    </citation>
    <scope>NUCLEOTIDE SEQUENCE [LARGE SCALE GENOMIC DNA]</scope>
    <source>
        <strain evidence="1">Chol</strain>
    </source>
</reference>
<accession>A0A7Z7HN83</accession>
<evidence type="ECO:0008006" key="3">
    <source>
        <dbReference type="Google" id="ProtNLM"/>
    </source>
</evidence>
<sequence>MSSTPFGLDLPQLSADAPPLFTDAASCRDWIGGIVTEQVHQTQALLLRQLNLLNRYALPATERYAILDLLRESVHAANEDGALRFTARPLPLTPPEQAAFDTCQTLWQALEIGYLHCLQKFTGNASGSGSSHANSRQIAQAAARVLGCLSASYIDACRAAILPPPGFWARLHRIHHLLEQRQLTQLGIDDPQRESHPTGATLTAASLYVELLLLAAAHPLELDPAQLSQVVYWSRLWAHKVTPLVAPPADLRTPPLGIDISGDAAGAFKSHPAVGSNLRWLNMANLRLTIKQTSAILEQGDTLESLWLDQDAPTSFGLVLLRQVYQDWCRGGRGGSGRKTTGHCRLIPGVEAIHQRLAATGAETNHPAEDWQKISEHVARIHLQRPLNQAGRRLTRTQLVAVCMNDGDSLLIGKLQWIAIGSTRDALLAGIHILPGRPTAVTLQSDDVAVGGAQAEEHRGFLLPAIPSLDEPASILLPPRWFRPGQAIRIEAMDTLDVPAGSRKIYLRDRLDNGVDFVRCTFIDA</sequence>
<dbReference type="EMBL" id="LT837803">
    <property type="protein sequence ID" value="SMB21044.1"/>
    <property type="molecule type" value="Genomic_DNA"/>
</dbReference>
<dbReference type="RefSeq" id="WP_154715640.1">
    <property type="nucleotide sequence ID" value="NZ_LT837803.1"/>
</dbReference>
<name>A0A7Z7HN83_9PROT</name>
<evidence type="ECO:0000313" key="2">
    <source>
        <dbReference type="Proteomes" id="UP000242886"/>
    </source>
</evidence>
<organism evidence="1 2">
    <name type="scientific">Sterolibacterium denitrificans</name>
    <dbReference type="NCBI Taxonomy" id="157592"/>
    <lineage>
        <taxon>Bacteria</taxon>
        <taxon>Pseudomonadati</taxon>
        <taxon>Pseudomonadota</taxon>
        <taxon>Betaproteobacteria</taxon>
        <taxon>Nitrosomonadales</taxon>
        <taxon>Sterolibacteriaceae</taxon>
        <taxon>Sterolibacterium</taxon>
    </lineage>
</organism>
<protein>
    <recommendedName>
        <fullName evidence="3">Molecular chaperone</fullName>
    </recommendedName>
</protein>
<dbReference type="AlphaFoldDB" id="A0A7Z7HN83"/>
<gene>
    <name evidence="1" type="ORF">SDENCHOL_10059</name>
</gene>
<evidence type="ECO:0000313" key="1">
    <source>
        <dbReference type="EMBL" id="SMB21044.1"/>
    </source>
</evidence>